<proteinExistence type="predicted"/>
<accession>A0A0A1UE64</accession>
<organism evidence="1 2">
    <name type="scientific">Entamoeba invadens IP1</name>
    <dbReference type="NCBI Taxonomy" id="370355"/>
    <lineage>
        <taxon>Eukaryota</taxon>
        <taxon>Amoebozoa</taxon>
        <taxon>Evosea</taxon>
        <taxon>Archamoebae</taxon>
        <taxon>Mastigamoebida</taxon>
        <taxon>Entamoebidae</taxon>
        <taxon>Entamoeba</taxon>
    </lineage>
</organism>
<keyword evidence="2" id="KW-1185">Reference proteome</keyword>
<dbReference type="SUPFAM" id="SSF53474">
    <property type="entry name" value="alpha/beta-Hydrolases"/>
    <property type="match status" value="1"/>
</dbReference>
<protein>
    <recommendedName>
        <fullName evidence="3">Serine aminopeptidase S33 domain-containing protein</fullName>
    </recommendedName>
</protein>
<dbReference type="RefSeq" id="XP_004257866.1">
    <property type="nucleotide sequence ID" value="XM_004257818.1"/>
</dbReference>
<dbReference type="KEGG" id="eiv:EIN_268410"/>
<sequence>MNERIEVNNIPSLVWGPHADKVILAIHGYSSNKSDVPITLLFEEATTRGFQVLSYDLAKFGERKEESIVNYITDDLRELNLIYKYAQNRWKHISIFGNSYGAYLALIFFSKECIEKCLFLSPVVDFNYVIEGMMKIYQVTVDQLFKEKEIVCSPSMKLLWDNYKFTTDNPIVQWNIKTFILHGSLDTVNPTNVVSSFSSRFHCILNESSCSPHYFYAQKDIDILRTWIDSSLDA</sequence>
<dbReference type="AlphaFoldDB" id="A0A0A1UE64"/>
<dbReference type="GeneID" id="14890101"/>
<evidence type="ECO:0000313" key="1">
    <source>
        <dbReference type="EMBL" id="ELP91095.1"/>
    </source>
</evidence>
<evidence type="ECO:0008006" key="3">
    <source>
        <dbReference type="Google" id="ProtNLM"/>
    </source>
</evidence>
<evidence type="ECO:0000313" key="2">
    <source>
        <dbReference type="Proteomes" id="UP000014680"/>
    </source>
</evidence>
<dbReference type="Proteomes" id="UP000014680">
    <property type="component" value="Unassembled WGS sequence"/>
</dbReference>
<gene>
    <name evidence="1" type="ORF">EIN_268410</name>
</gene>
<name>A0A0A1UE64_ENTIV</name>
<dbReference type="InterPro" id="IPR029058">
    <property type="entry name" value="AB_hydrolase_fold"/>
</dbReference>
<reference evidence="1 2" key="1">
    <citation type="submission" date="2012-10" db="EMBL/GenBank/DDBJ databases">
        <authorList>
            <person name="Zafar N."/>
            <person name="Inman J."/>
            <person name="Hall N."/>
            <person name="Lorenzi H."/>
            <person name="Caler E."/>
        </authorList>
    </citation>
    <scope>NUCLEOTIDE SEQUENCE [LARGE SCALE GENOMIC DNA]</scope>
    <source>
        <strain evidence="1 2">IP1</strain>
    </source>
</reference>
<dbReference type="Gene3D" id="3.40.50.1820">
    <property type="entry name" value="alpha/beta hydrolase"/>
    <property type="match status" value="1"/>
</dbReference>
<dbReference type="VEuPathDB" id="AmoebaDB:EIN_268410"/>
<dbReference type="EMBL" id="KB206479">
    <property type="protein sequence ID" value="ELP91095.1"/>
    <property type="molecule type" value="Genomic_DNA"/>
</dbReference>